<dbReference type="AlphaFoldDB" id="A0A815PDK3"/>
<evidence type="ECO:0000313" key="3">
    <source>
        <dbReference type="Proteomes" id="UP000663832"/>
    </source>
</evidence>
<accession>A0A815PDK3</accession>
<reference evidence="1" key="1">
    <citation type="submission" date="2021-02" db="EMBL/GenBank/DDBJ databases">
        <authorList>
            <person name="Nowell W R."/>
        </authorList>
    </citation>
    <scope>NUCLEOTIDE SEQUENCE</scope>
</reference>
<evidence type="ECO:0000313" key="4">
    <source>
        <dbReference type="Proteomes" id="UP000663877"/>
    </source>
</evidence>
<dbReference type="Proteomes" id="UP000663877">
    <property type="component" value="Unassembled WGS sequence"/>
</dbReference>
<dbReference type="Proteomes" id="UP000663832">
    <property type="component" value="Unassembled WGS sequence"/>
</dbReference>
<organism evidence="1 4">
    <name type="scientific">Adineta steineri</name>
    <dbReference type="NCBI Taxonomy" id="433720"/>
    <lineage>
        <taxon>Eukaryota</taxon>
        <taxon>Metazoa</taxon>
        <taxon>Spiralia</taxon>
        <taxon>Gnathifera</taxon>
        <taxon>Rotifera</taxon>
        <taxon>Eurotatoria</taxon>
        <taxon>Bdelloidea</taxon>
        <taxon>Adinetida</taxon>
        <taxon>Adinetidae</taxon>
        <taxon>Adineta</taxon>
    </lineage>
</organism>
<dbReference type="OrthoDB" id="10019726at2759"/>
<proteinExistence type="predicted"/>
<dbReference type="Pfam" id="PF14441">
    <property type="entry name" value="OTT_1508_deam"/>
    <property type="match status" value="1"/>
</dbReference>
<evidence type="ECO:0000313" key="2">
    <source>
        <dbReference type="EMBL" id="CAF1629582.1"/>
    </source>
</evidence>
<evidence type="ECO:0000313" key="1">
    <source>
        <dbReference type="EMBL" id="CAF1447629.1"/>
    </source>
</evidence>
<gene>
    <name evidence="1" type="ORF">BJG266_LOCUS40249</name>
    <name evidence="2" type="ORF">QVE165_LOCUS57121</name>
</gene>
<sequence length="314" mass="36372">MAESILTHILLNERLLGMMIPEAVFPELPVKTLRKLTVSDTVDKGVYYFEKTSAHMRATNLLLKRLHKNKERLGQIYKSISWKPVSPIEEIHQLSITPRQAFENIFKNLSHSSNTAISNIIEDITSESFYTRYLSKLKIVDEKPVYNGHLHAEILLIDFLLENNINQKDHLNQVEIGISKIPCLPCSYYIAVLNKKYSRCFYQSDCTHGKLYGRWMCRSNEDPTIINEINNKLTEKIQYLIGKILIENNRHGVPKKSGDSDIMFTSMEDDDFEEKKYHETDPAQDFVKRIDASKDVDKVFEDVRNVLNNLKSTS</sequence>
<dbReference type="InterPro" id="IPR027796">
    <property type="entry name" value="OTT_1508_deam-like"/>
</dbReference>
<keyword evidence="3" id="KW-1185">Reference proteome</keyword>
<name>A0A815PDK3_9BILA</name>
<protein>
    <submittedName>
        <fullName evidence="1">Uncharacterized protein</fullName>
    </submittedName>
</protein>
<comment type="caution">
    <text evidence="1">The sequence shown here is derived from an EMBL/GenBank/DDBJ whole genome shotgun (WGS) entry which is preliminary data.</text>
</comment>
<dbReference type="EMBL" id="CAJNOI010001923">
    <property type="protein sequence ID" value="CAF1447629.1"/>
    <property type="molecule type" value="Genomic_DNA"/>
</dbReference>
<dbReference type="EMBL" id="CAJNOM010002249">
    <property type="protein sequence ID" value="CAF1629582.1"/>
    <property type="molecule type" value="Genomic_DNA"/>
</dbReference>